<accession>A0A0K2UIN6</accession>
<evidence type="ECO:0000256" key="1">
    <source>
        <dbReference type="SAM" id="SignalP"/>
    </source>
</evidence>
<dbReference type="Gene3D" id="2.60.120.260">
    <property type="entry name" value="Galactose-binding domain-like"/>
    <property type="match status" value="1"/>
</dbReference>
<feature type="signal peptide" evidence="1">
    <location>
        <begin position="1"/>
        <end position="32"/>
    </location>
</feature>
<organism evidence="3">
    <name type="scientific">Lepeophtheirus salmonis</name>
    <name type="common">Salmon louse</name>
    <name type="synonym">Caligus salmonis</name>
    <dbReference type="NCBI Taxonomy" id="72036"/>
    <lineage>
        <taxon>Eukaryota</taxon>
        <taxon>Metazoa</taxon>
        <taxon>Ecdysozoa</taxon>
        <taxon>Arthropoda</taxon>
        <taxon>Crustacea</taxon>
        <taxon>Multicrustacea</taxon>
        <taxon>Hexanauplia</taxon>
        <taxon>Copepoda</taxon>
        <taxon>Siphonostomatoida</taxon>
        <taxon>Caligidae</taxon>
        <taxon>Lepeophtheirus</taxon>
    </lineage>
</organism>
<feature type="non-terminal residue" evidence="3">
    <location>
        <position position="1"/>
    </location>
</feature>
<evidence type="ECO:0000259" key="2">
    <source>
        <dbReference type="PROSITE" id="PS50228"/>
    </source>
</evidence>
<reference evidence="3" key="1">
    <citation type="submission" date="2014-05" db="EMBL/GenBank/DDBJ databases">
        <authorList>
            <person name="Chronopoulou M."/>
        </authorList>
    </citation>
    <scope>NUCLEOTIDE SEQUENCE</scope>
    <source>
        <tissue evidence="3">Whole organism</tissue>
    </source>
</reference>
<keyword evidence="1" id="KW-0732">Signal</keyword>
<dbReference type="Gene3D" id="2.60.120.740">
    <property type="match status" value="1"/>
</dbReference>
<feature type="domain" description="SUEL-type lectin" evidence="2">
    <location>
        <begin position="137"/>
        <end position="226"/>
    </location>
</feature>
<dbReference type="Pfam" id="PF02140">
    <property type="entry name" value="SUEL_Lectin"/>
    <property type="match status" value="1"/>
</dbReference>
<protein>
    <submittedName>
        <fullName evidence="3">Lrhamnosebinding lectin CSL2like [Pundamilia nyererei]</fullName>
    </submittedName>
</protein>
<evidence type="ECO:0000313" key="3">
    <source>
        <dbReference type="EMBL" id="CDW38093.1"/>
    </source>
</evidence>
<dbReference type="InterPro" id="IPR008979">
    <property type="entry name" value="Galactose-bd-like_sf"/>
</dbReference>
<dbReference type="GO" id="GO:0030246">
    <property type="term" value="F:carbohydrate binding"/>
    <property type="evidence" value="ECO:0007669"/>
    <property type="project" value="UniProtKB-KW"/>
</dbReference>
<dbReference type="PROSITE" id="PS50228">
    <property type="entry name" value="SUEL_LECTIN"/>
    <property type="match status" value="1"/>
</dbReference>
<dbReference type="InterPro" id="IPR043159">
    <property type="entry name" value="Lectin_gal-bd_sf"/>
</dbReference>
<dbReference type="CDD" id="cd22823">
    <property type="entry name" value="Gal_Rha_Lectin"/>
    <property type="match status" value="2"/>
</dbReference>
<keyword evidence="3" id="KW-0430">Lectin</keyword>
<proteinExistence type="predicted"/>
<name>A0A0K2UIN6_LEPSM</name>
<dbReference type="SUPFAM" id="SSF49785">
    <property type="entry name" value="Galactose-binding domain-like"/>
    <property type="match status" value="1"/>
</dbReference>
<dbReference type="AlphaFoldDB" id="A0A0K2UIN6"/>
<sequence length="882" mass="99773">LKGSKHQESLNKMRHLLFNLWLLGFICTPIQGENRDAFPSFFAGDPPVNNLDCALRYFACTDDHTYGKWPMNSRICLRDYQVCIAQVKWNQKVDYRKGVKIISPINNPVYTSEKESGKYVKSRIFGYLYTFSFFKTLCTNNAAKLSCKGLGKIKIIFVFHGRIGREFCMDKFPQGYVHNDCIVEESDRTVYRECNGKNECMVSTKTLDPKYCRDKLPYLQVKYTCTGFRKPIVKSSGPLNSTFNEIAVIDQKINTIFSTRHVFYPWIHIMFPKPCAVAEVIVIANKGKHLVNIASIEVKLFNGDSATSISFEKDQKSCIKKAPWDLTFRCKIMQPYSGIVVYSTERGILSVKEVTIVLKEKMGDDGNEIQIPYERSKKNIYVIYDKSCARELLAISCNVYGGNIEIIESIIGRTSGECDSLNPDLECSIRVTGILPSCLGKPVCDPVEDRLFKQTNLDLSQQATCKGINFYEIRYTCTGIPNPKITTSTVDNGFSFNFLLYEEEFPTNYFSSRFEDSPWIQISFGAVLAVVGVQMRVDLNEGSTTTFKNIEVRVGDISVRSKTDIAGNAECGFYKGPPGEDQIYIVIKCGDNDNFLLGKHLTIHKRGTGVLKMRDVLVLLLPESNIKEVKHIGGFLIEDLFCDDFTSLTCKNSGGGTIVPVDAFAGSSVDPKVCNPKTNVVDIKTSCNILLTSIVRNNCLNQEICNIDLTRTETCPEPTHYRRILFRCSNFEDPMGRASSFESRDHDPKYALDGKIATGEKFLFKSDIEFGPWFEVNLKDLYIIKGLEVIFGDLNNIKRSVQVNVLRSPHVPDFFLGNGKRSNESFPEFRSTTLCAYIEQIYDVSYAYIRCNNNIYGQYIVLLIQEFTVMVLNEIVVLLADS</sequence>
<dbReference type="EMBL" id="HACA01020732">
    <property type="protein sequence ID" value="CDW38093.1"/>
    <property type="molecule type" value="Transcribed_RNA"/>
</dbReference>
<feature type="chain" id="PRO_5005488733" evidence="1">
    <location>
        <begin position="33"/>
        <end position="882"/>
    </location>
</feature>
<dbReference type="InterPro" id="IPR000922">
    <property type="entry name" value="Lectin_gal-bd_dom"/>
</dbReference>